<dbReference type="InterPro" id="IPR018775">
    <property type="entry name" value="RlaP"/>
</dbReference>
<organism evidence="1 2">
    <name type="scientific">Enterococcus phoeniculicola ATCC BAA-412</name>
    <dbReference type="NCBI Taxonomy" id="1158610"/>
    <lineage>
        <taxon>Bacteria</taxon>
        <taxon>Bacillati</taxon>
        <taxon>Bacillota</taxon>
        <taxon>Bacilli</taxon>
        <taxon>Lactobacillales</taxon>
        <taxon>Enterococcaceae</taxon>
        <taxon>Enterococcus</taxon>
    </lineage>
</organism>
<evidence type="ECO:0008006" key="3">
    <source>
        <dbReference type="Google" id="ProtNLM"/>
    </source>
</evidence>
<dbReference type="eggNOG" id="COG3541">
    <property type="taxonomic scope" value="Bacteria"/>
</dbReference>
<keyword evidence="2" id="KW-1185">Reference proteome</keyword>
<evidence type="ECO:0000313" key="1">
    <source>
        <dbReference type="EMBL" id="EOL41542.1"/>
    </source>
</evidence>
<dbReference type="PANTHER" id="PTHR34817">
    <property type="entry name" value="NUCLEOTIDYLTRANSFERASE"/>
    <property type="match status" value="1"/>
</dbReference>
<dbReference type="OrthoDB" id="9796845at2"/>
<accession>R3W1M6</accession>
<dbReference type="PATRIC" id="fig|1158610.3.peg.3091"/>
<evidence type="ECO:0000313" key="2">
    <source>
        <dbReference type="Proteomes" id="UP000013785"/>
    </source>
</evidence>
<sequence length="250" mass="29976">MEKTIQEKLREIEEKEGVKIILAVESGSRAWGFESQDSDYDIRFLYIREKSSYLKLEDVRDVIEWQLDEVFDINGWDIQKALRLLYKSNPTIFEWFSSPIVYKKTSEAEKMNVILENYFSTKKSLFHYWHTANSNYRDYLKTDHVRAKKYLYVLRPILASKWILQFNEIPPIEFDKLANELLDENLKPVVADLLRRKKETNELDSMKRLDVLNNYIEKELVQLEVQAKRISQMKNNQWKTLNDFFLSVVE</sequence>
<protein>
    <recommendedName>
        <fullName evidence="3">Nucleotidyltransferase</fullName>
    </recommendedName>
</protein>
<dbReference type="EMBL" id="AJAT01000018">
    <property type="protein sequence ID" value="EOL41542.1"/>
    <property type="molecule type" value="Genomic_DNA"/>
</dbReference>
<dbReference type="PANTHER" id="PTHR34817:SF2">
    <property type="entry name" value="NUCLEOTIDYLTRANSFERASE"/>
    <property type="match status" value="1"/>
</dbReference>
<name>R3W1M6_9ENTE</name>
<dbReference type="Proteomes" id="UP000013785">
    <property type="component" value="Unassembled WGS sequence"/>
</dbReference>
<comment type="caution">
    <text evidence="1">The sequence shown here is derived from an EMBL/GenBank/DDBJ whole genome shotgun (WGS) entry which is preliminary data.</text>
</comment>
<dbReference type="HOGENOM" id="CLU_084690_0_0_9"/>
<dbReference type="SUPFAM" id="SSF81301">
    <property type="entry name" value="Nucleotidyltransferase"/>
    <property type="match status" value="1"/>
</dbReference>
<gene>
    <name evidence="1" type="ORF">UC3_03105</name>
</gene>
<dbReference type="RefSeq" id="WP_010769739.1">
    <property type="nucleotide sequence ID" value="NZ_ASWE01000001.1"/>
</dbReference>
<dbReference type="Pfam" id="PF10127">
    <property type="entry name" value="RlaP"/>
    <property type="match status" value="1"/>
</dbReference>
<dbReference type="STRING" id="154621.RV11_GL000916"/>
<reference evidence="1 2" key="1">
    <citation type="submission" date="2013-02" db="EMBL/GenBank/DDBJ databases">
        <title>The Genome Sequence of Enterococcus phoeniculicola BAA-412.</title>
        <authorList>
            <consortium name="The Broad Institute Genome Sequencing Platform"/>
            <consortium name="The Broad Institute Genome Sequencing Center for Infectious Disease"/>
            <person name="Earl A.M."/>
            <person name="Gilmore M.S."/>
            <person name="Lebreton F."/>
            <person name="Walker B."/>
            <person name="Young S.K."/>
            <person name="Zeng Q."/>
            <person name="Gargeya S."/>
            <person name="Fitzgerald M."/>
            <person name="Haas B."/>
            <person name="Abouelleil A."/>
            <person name="Alvarado L."/>
            <person name="Arachchi H.M."/>
            <person name="Berlin A.M."/>
            <person name="Chapman S.B."/>
            <person name="Dewar J."/>
            <person name="Goldberg J."/>
            <person name="Griggs A."/>
            <person name="Gujja S."/>
            <person name="Hansen M."/>
            <person name="Howarth C."/>
            <person name="Imamovic A."/>
            <person name="Larimer J."/>
            <person name="McCowan C."/>
            <person name="Murphy C."/>
            <person name="Neiman D."/>
            <person name="Pearson M."/>
            <person name="Priest M."/>
            <person name="Roberts A."/>
            <person name="Saif S."/>
            <person name="Shea T."/>
            <person name="Sisk P."/>
            <person name="Sykes S."/>
            <person name="Wortman J."/>
            <person name="Nusbaum C."/>
            <person name="Birren B."/>
        </authorList>
    </citation>
    <scope>NUCLEOTIDE SEQUENCE [LARGE SCALE GENOMIC DNA]</scope>
    <source>
        <strain evidence="1 2">ATCC BAA-412</strain>
    </source>
</reference>
<dbReference type="AlphaFoldDB" id="R3W1M6"/>
<proteinExistence type="predicted"/>
<dbReference type="InterPro" id="IPR043519">
    <property type="entry name" value="NT_sf"/>
</dbReference>